<reference evidence="3" key="1">
    <citation type="submission" date="2016-10" db="EMBL/GenBank/DDBJ databases">
        <authorList>
            <person name="de Groot N.N."/>
        </authorList>
    </citation>
    <scope>NUCLEOTIDE SEQUENCE [LARGE SCALE GENOMIC DNA]</scope>
    <source>
        <strain evidence="3">CGMCC 1.10697</strain>
    </source>
</reference>
<dbReference type="OrthoDB" id="981191at2"/>
<evidence type="ECO:0000313" key="3">
    <source>
        <dbReference type="EMBL" id="SFB09523.1"/>
    </source>
</evidence>
<dbReference type="Proteomes" id="UP000233565">
    <property type="component" value="Unassembled WGS sequence"/>
</dbReference>
<reference evidence="2 5" key="3">
    <citation type="submission" date="2017-12" db="EMBL/GenBank/DDBJ databases">
        <title>Pharmacopeia of the Arctic Ocean.</title>
        <authorList>
            <person name="Collins E."/>
            <person name="Ducluzeau A.-L."/>
        </authorList>
    </citation>
    <scope>NUCLEOTIDE SEQUENCE [LARGE SCALE GENOMIC DNA]</scope>
    <source>
        <strain evidence="2 5">DSM 23325</strain>
    </source>
</reference>
<sequence>MTSNDDKAEIIEALNMYGFALDARAWDLFDRVFTQDVEAVFGPAGAAWVGLDVFKKSFAEFHDTLDSHVHTMMGQLVHVDGHTANAFSYGNWLLVRHAAEGGSSWLGTGYYDDELVRTPDGWRIKRRVCRLLSWSGNPSVPEPQREHQPDMTSKGLHQFAEEGDIAFLRAVTGK</sequence>
<protein>
    <submittedName>
        <fullName evidence="2">Nuclear transport factor 2 family protein</fullName>
    </submittedName>
    <submittedName>
        <fullName evidence="3">SnoaL-like domain-containing protein</fullName>
    </submittedName>
</protein>
<dbReference type="InterPro" id="IPR032710">
    <property type="entry name" value="NTF2-like_dom_sf"/>
</dbReference>
<dbReference type="Gene3D" id="3.10.450.50">
    <property type="match status" value="1"/>
</dbReference>
<accession>A0A1I0YBF5</accession>
<dbReference type="EMBL" id="PJBV01000032">
    <property type="protein sequence ID" value="PKH38991.1"/>
    <property type="molecule type" value="Genomic_DNA"/>
</dbReference>
<dbReference type="SUPFAM" id="SSF54427">
    <property type="entry name" value="NTF2-like"/>
    <property type="match status" value="1"/>
</dbReference>
<dbReference type="STRING" id="748909.SAMN05192575_103322"/>
<dbReference type="RefSeq" id="WP_091197713.1">
    <property type="nucleotide sequence ID" value="NZ_FOKC01000003.1"/>
</dbReference>
<dbReference type="Proteomes" id="UP000199113">
    <property type="component" value="Unassembled WGS sequence"/>
</dbReference>
<name>A0A1I0YBF5_9ACTN</name>
<feature type="domain" description="SnoaL-like" evidence="1">
    <location>
        <begin position="5"/>
        <end position="127"/>
    </location>
</feature>
<dbReference type="AlphaFoldDB" id="A0A1I0YBF5"/>
<keyword evidence="5" id="KW-1185">Reference proteome</keyword>
<dbReference type="EMBL" id="FOKC01000003">
    <property type="protein sequence ID" value="SFB09523.1"/>
    <property type="molecule type" value="Genomic_DNA"/>
</dbReference>
<dbReference type="Pfam" id="PF13577">
    <property type="entry name" value="SnoaL_4"/>
    <property type="match status" value="1"/>
</dbReference>
<gene>
    <name evidence="2" type="ORF">CXG46_14780</name>
    <name evidence="3" type="ORF">SAMN05192575_103322</name>
</gene>
<reference evidence="4" key="2">
    <citation type="submission" date="2016-10" db="EMBL/GenBank/DDBJ databases">
        <authorList>
            <person name="Varghese N."/>
            <person name="Submissions S."/>
        </authorList>
    </citation>
    <scope>NUCLEOTIDE SEQUENCE [LARGE SCALE GENOMIC DNA]</scope>
    <source>
        <strain evidence="4">CGMCC 1.10697</strain>
    </source>
</reference>
<dbReference type="InterPro" id="IPR037401">
    <property type="entry name" value="SnoaL-like"/>
</dbReference>
<organism evidence="3 4">
    <name type="scientific">Nocardioides alpinus</name>
    <dbReference type="NCBI Taxonomy" id="748909"/>
    <lineage>
        <taxon>Bacteria</taxon>
        <taxon>Bacillati</taxon>
        <taxon>Actinomycetota</taxon>
        <taxon>Actinomycetes</taxon>
        <taxon>Propionibacteriales</taxon>
        <taxon>Nocardioidaceae</taxon>
        <taxon>Nocardioides</taxon>
    </lineage>
</organism>
<evidence type="ECO:0000313" key="2">
    <source>
        <dbReference type="EMBL" id="PKH38991.1"/>
    </source>
</evidence>
<evidence type="ECO:0000313" key="5">
    <source>
        <dbReference type="Proteomes" id="UP000233565"/>
    </source>
</evidence>
<evidence type="ECO:0000259" key="1">
    <source>
        <dbReference type="Pfam" id="PF13577"/>
    </source>
</evidence>
<evidence type="ECO:0000313" key="4">
    <source>
        <dbReference type="Proteomes" id="UP000199113"/>
    </source>
</evidence>
<proteinExistence type="predicted"/>